<proteinExistence type="predicted"/>
<keyword evidence="1" id="KW-0732">Signal</keyword>
<dbReference type="RefSeq" id="WP_344549114.1">
    <property type="nucleotide sequence ID" value="NZ_BAAATD010000024.1"/>
</dbReference>
<protein>
    <submittedName>
        <fullName evidence="2">Uncharacterized protein</fullName>
    </submittedName>
</protein>
<reference evidence="2 3" key="1">
    <citation type="journal article" date="2019" name="Int. J. Syst. Evol. Microbiol.">
        <title>The Global Catalogue of Microorganisms (GCM) 10K type strain sequencing project: providing services to taxonomists for standard genome sequencing and annotation.</title>
        <authorList>
            <consortium name="The Broad Institute Genomics Platform"/>
            <consortium name="The Broad Institute Genome Sequencing Center for Infectious Disease"/>
            <person name="Wu L."/>
            <person name="Ma J."/>
        </authorList>
    </citation>
    <scope>NUCLEOTIDE SEQUENCE [LARGE SCALE GENOMIC DNA]</scope>
    <source>
        <strain evidence="2 3">JCM 6833</strain>
    </source>
</reference>
<feature type="chain" id="PRO_5046845803" evidence="1">
    <location>
        <begin position="36"/>
        <end position="100"/>
    </location>
</feature>
<evidence type="ECO:0000313" key="3">
    <source>
        <dbReference type="Proteomes" id="UP001501509"/>
    </source>
</evidence>
<accession>A0ABN3QXI6</accession>
<dbReference type="EMBL" id="BAAATD010000024">
    <property type="protein sequence ID" value="GAA2637807.1"/>
    <property type="molecule type" value="Genomic_DNA"/>
</dbReference>
<evidence type="ECO:0000313" key="2">
    <source>
        <dbReference type="EMBL" id="GAA2637807.1"/>
    </source>
</evidence>
<organism evidence="2 3">
    <name type="scientific">Actinomadura fulvescens</name>
    <dbReference type="NCBI Taxonomy" id="46160"/>
    <lineage>
        <taxon>Bacteria</taxon>
        <taxon>Bacillati</taxon>
        <taxon>Actinomycetota</taxon>
        <taxon>Actinomycetes</taxon>
        <taxon>Streptosporangiales</taxon>
        <taxon>Thermomonosporaceae</taxon>
        <taxon>Actinomadura</taxon>
    </lineage>
</organism>
<sequence length="100" mass="10156">MPAATLARQITIVTIATAAAVAAASMATAPTPAVAGTDVYKVARKAVAVPTNVVKDVCTRSPLVMLPQRLADPILLKANTCRETADDVGESAEAAVGLLK</sequence>
<gene>
    <name evidence="2" type="ORF">GCM10010411_92000</name>
</gene>
<evidence type="ECO:0000256" key="1">
    <source>
        <dbReference type="SAM" id="SignalP"/>
    </source>
</evidence>
<name>A0ABN3QXI6_9ACTN</name>
<feature type="signal peptide" evidence="1">
    <location>
        <begin position="1"/>
        <end position="35"/>
    </location>
</feature>
<dbReference type="Proteomes" id="UP001501509">
    <property type="component" value="Unassembled WGS sequence"/>
</dbReference>
<comment type="caution">
    <text evidence="2">The sequence shown here is derived from an EMBL/GenBank/DDBJ whole genome shotgun (WGS) entry which is preliminary data.</text>
</comment>
<keyword evidence="3" id="KW-1185">Reference proteome</keyword>